<organism evidence="8 9">
    <name type="scientific">Leptospirillum ferriphilum YSK</name>
    <dbReference type="NCBI Taxonomy" id="1441628"/>
    <lineage>
        <taxon>Bacteria</taxon>
        <taxon>Pseudomonadati</taxon>
        <taxon>Nitrospirota</taxon>
        <taxon>Nitrospiria</taxon>
        <taxon>Nitrospirales</taxon>
        <taxon>Nitrospiraceae</taxon>
        <taxon>Leptospirillum</taxon>
    </lineage>
</organism>
<dbReference type="GO" id="GO:0005524">
    <property type="term" value="F:ATP binding"/>
    <property type="evidence" value="ECO:0007669"/>
    <property type="project" value="UniProtKB-KW"/>
</dbReference>
<dbReference type="PRINTS" id="PR01590">
    <property type="entry name" value="HTHFIS"/>
</dbReference>
<evidence type="ECO:0000259" key="7">
    <source>
        <dbReference type="PROSITE" id="PS50110"/>
    </source>
</evidence>
<dbReference type="EMBL" id="CP007243">
    <property type="protein sequence ID" value="AIA30864.1"/>
    <property type="molecule type" value="Genomic_DNA"/>
</dbReference>
<dbReference type="PANTHER" id="PTHR32071">
    <property type="entry name" value="TRANSCRIPTIONAL REGULATORY PROTEIN"/>
    <property type="match status" value="1"/>
</dbReference>
<dbReference type="Proteomes" id="UP000027059">
    <property type="component" value="Chromosome"/>
</dbReference>
<evidence type="ECO:0000313" key="8">
    <source>
        <dbReference type="EMBL" id="AIA30864.1"/>
    </source>
</evidence>
<reference evidence="9" key="1">
    <citation type="submission" date="2014-02" db="EMBL/GenBank/DDBJ databases">
        <title>Complete genome sequence and comparative genomic analysis of the nitrogen-fixing bacterium Leptospirillum ferriphilum YSK.</title>
        <authorList>
            <person name="Guo X."/>
            <person name="Yin H."/>
            <person name="Liang Y."/>
            <person name="Hu Q."/>
            <person name="Ma L."/>
            <person name="Xiao Y."/>
            <person name="Zhang X."/>
            <person name="Qiu G."/>
            <person name="Liu X."/>
        </authorList>
    </citation>
    <scope>NUCLEOTIDE SEQUENCE [LARGE SCALE GENOMIC DNA]</scope>
    <source>
        <strain evidence="9">YSK</strain>
    </source>
</reference>
<dbReference type="InterPro" id="IPR002197">
    <property type="entry name" value="HTH_Fis"/>
</dbReference>
<dbReference type="InterPro" id="IPR025944">
    <property type="entry name" value="Sigma_54_int_dom_CS"/>
</dbReference>
<dbReference type="GO" id="GO:0006355">
    <property type="term" value="P:regulation of DNA-templated transcription"/>
    <property type="evidence" value="ECO:0007669"/>
    <property type="project" value="InterPro"/>
</dbReference>
<dbReference type="InterPro" id="IPR027417">
    <property type="entry name" value="P-loop_NTPase"/>
</dbReference>
<evidence type="ECO:0000256" key="2">
    <source>
        <dbReference type="ARBA" id="ARBA00022840"/>
    </source>
</evidence>
<evidence type="ECO:0000256" key="5">
    <source>
        <dbReference type="PROSITE-ProRule" id="PRU00169"/>
    </source>
</evidence>
<evidence type="ECO:0000256" key="3">
    <source>
        <dbReference type="ARBA" id="ARBA00023015"/>
    </source>
</evidence>
<dbReference type="Gene3D" id="3.40.50.300">
    <property type="entry name" value="P-loop containing nucleotide triphosphate hydrolases"/>
    <property type="match status" value="1"/>
</dbReference>
<proteinExistence type="predicted"/>
<dbReference type="InterPro" id="IPR009057">
    <property type="entry name" value="Homeodomain-like_sf"/>
</dbReference>
<dbReference type="PROSITE" id="PS00675">
    <property type="entry name" value="SIGMA54_INTERACT_1"/>
    <property type="match status" value="1"/>
</dbReference>
<accession>A0A059XQL9</accession>
<name>A0A059XQL9_9BACT</name>
<dbReference type="Gene3D" id="1.10.10.60">
    <property type="entry name" value="Homeodomain-like"/>
    <property type="match status" value="1"/>
</dbReference>
<dbReference type="PROSITE" id="PS50110">
    <property type="entry name" value="RESPONSE_REGULATORY"/>
    <property type="match status" value="1"/>
</dbReference>
<dbReference type="InterPro" id="IPR003593">
    <property type="entry name" value="AAA+_ATPase"/>
</dbReference>
<keyword evidence="4" id="KW-0804">Transcription</keyword>
<feature type="modified residue" description="4-aspartylphosphate" evidence="5">
    <location>
        <position position="57"/>
    </location>
</feature>
<evidence type="ECO:0000259" key="6">
    <source>
        <dbReference type="PROSITE" id="PS50045"/>
    </source>
</evidence>
<dbReference type="FunFam" id="3.40.50.300:FF:000006">
    <property type="entry name" value="DNA-binding transcriptional regulator NtrC"/>
    <property type="match status" value="1"/>
</dbReference>
<dbReference type="InterPro" id="IPR058031">
    <property type="entry name" value="AAA_lid_NorR"/>
</dbReference>
<dbReference type="KEGG" id="lfp:Y981_09275"/>
<dbReference type="Pfam" id="PF00158">
    <property type="entry name" value="Sigma54_activat"/>
    <property type="match status" value="1"/>
</dbReference>
<dbReference type="CDD" id="cd00009">
    <property type="entry name" value="AAA"/>
    <property type="match status" value="1"/>
</dbReference>
<dbReference type="SUPFAM" id="SSF52540">
    <property type="entry name" value="P-loop containing nucleoside triphosphate hydrolases"/>
    <property type="match status" value="1"/>
</dbReference>
<dbReference type="GO" id="GO:0000160">
    <property type="term" value="P:phosphorelay signal transduction system"/>
    <property type="evidence" value="ECO:0007669"/>
    <property type="project" value="InterPro"/>
</dbReference>
<keyword evidence="2" id="KW-0067">ATP-binding</keyword>
<keyword evidence="9" id="KW-1185">Reference proteome</keyword>
<dbReference type="SUPFAM" id="SSF52172">
    <property type="entry name" value="CheY-like"/>
    <property type="match status" value="1"/>
</dbReference>
<evidence type="ECO:0000313" key="9">
    <source>
        <dbReference type="Proteomes" id="UP000027059"/>
    </source>
</evidence>
<dbReference type="Pfam" id="PF00072">
    <property type="entry name" value="Response_reg"/>
    <property type="match status" value="1"/>
</dbReference>
<keyword evidence="5" id="KW-0597">Phosphoprotein</keyword>
<dbReference type="Pfam" id="PF02954">
    <property type="entry name" value="HTH_8"/>
    <property type="match status" value="1"/>
</dbReference>
<protein>
    <submittedName>
        <fullName evidence="8">Fis family transcriptional regulator</fullName>
    </submittedName>
</protein>
<dbReference type="AlphaFoldDB" id="A0A059XQL9"/>
<dbReference type="InterPro" id="IPR002078">
    <property type="entry name" value="Sigma_54_int"/>
</dbReference>
<dbReference type="InterPro" id="IPR011006">
    <property type="entry name" value="CheY-like_superfamily"/>
</dbReference>
<keyword evidence="3" id="KW-0805">Transcription regulation</keyword>
<sequence length="458" mass="50597">MNMPFVLVVDDYANTRAYLRALLEHEGFGVLEAGTGERALEILSSKDGRSVRAILLDLKLPNQSGIDLIAPFRSLCPRAPIIIMTAHASVPTAVSAIQKGAFHYLEKPLAEEELLETLSRAMSLEAPEGRGEEGPPAPLELVGPTMERMMDRLRKAGSHPFPVLITGESGTGKEMVARTIHRFSPRSREPFVAVNTGAIPRDLVSSELFGHEKGSFTGALERKVGWFEAAGNGTLFLDEIGTMDLPVQVALLRVIESRSFSRVGGTVSIPFSAKILCATNENLEDMMKEGRFREDLFYRLNVHAIRLPPLRQRTEEIGFLAAHFLRESLGLKGDEPEIRFTEGARKILERYPWPGNIRELKNCMITISIEHGPEIRESPRPLIPPEWLPESVLAAGTLPGALEPEPRTLKENERDQIRKILAETGGNKAQAARILGISRKSLYAKLREYGLGESAGTE</sequence>
<dbReference type="SUPFAM" id="SSF46689">
    <property type="entry name" value="Homeodomain-like"/>
    <property type="match status" value="1"/>
</dbReference>
<feature type="domain" description="Response regulatory" evidence="7">
    <location>
        <begin position="5"/>
        <end position="122"/>
    </location>
</feature>
<dbReference type="Gene3D" id="1.10.8.60">
    <property type="match status" value="1"/>
</dbReference>
<feature type="domain" description="Sigma-54 factor interaction" evidence="6">
    <location>
        <begin position="139"/>
        <end position="369"/>
    </location>
</feature>
<dbReference type="Pfam" id="PF25601">
    <property type="entry name" value="AAA_lid_14"/>
    <property type="match status" value="1"/>
</dbReference>
<dbReference type="InterPro" id="IPR025662">
    <property type="entry name" value="Sigma_54_int_dom_ATP-bd_1"/>
</dbReference>
<dbReference type="PROSITE" id="PS00688">
    <property type="entry name" value="SIGMA54_INTERACT_3"/>
    <property type="match status" value="1"/>
</dbReference>
<keyword evidence="1" id="KW-0547">Nucleotide-binding</keyword>
<dbReference type="PROSITE" id="PS50045">
    <property type="entry name" value="SIGMA54_INTERACT_4"/>
    <property type="match status" value="1"/>
</dbReference>
<dbReference type="RefSeq" id="WP_014961562.1">
    <property type="nucleotide sequence ID" value="NZ_CP007243.1"/>
</dbReference>
<dbReference type="Gene3D" id="3.40.50.2300">
    <property type="match status" value="1"/>
</dbReference>
<dbReference type="OrthoDB" id="9782110at2"/>
<dbReference type="HOGENOM" id="CLU_000445_0_6_0"/>
<gene>
    <name evidence="8" type="ORF">Y981_09275</name>
</gene>
<dbReference type="SMART" id="SM00448">
    <property type="entry name" value="REC"/>
    <property type="match status" value="1"/>
</dbReference>
<dbReference type="InterPro" id="IPR001789">
    <property type="entry name" value="Sig_transdc_resp-reg_receiver"/>
</dbReference>
<evidence type="ECO:0000256" key="4">
    <source>
        <dbReference type="ARBA" id="ARBA00023163"/>
    </source>
</evidence>
<evidence type="ECO:0000256" key="1">
    <source>
        <dbReference type="ARBA" id="ARBA00022741"/>
    </source>
</evidence>
<dbReference type="SMART" id="SM00382">
    <property type="entry name" value="AAA"/>
    <property type="match status" value="1"/>
</dbReference>
<dbReference type="GO" id="GO:0043565">
    <property type="term" value="F:sequence-specific DNA binding"/>
    <property type="evidence" value="ECO:0007669"/>
    <property type="project" value="InterPro"/>
</dbReference>
<reference evidence="8 9" key="2">
    <citation type="journal article" date="2015" name="Biomed. Res. Int.">
        <title>Effects of Arsenite Resistance on the Growth and Functional Gene Expression of Leptospirillum ferriphilum and Acidithiobacillus thiooxidans in Pure Culture and Coculture.</title>
        <authorList>
            <person name="Jiang H."/>
            <person name="Liang Y."/>
            <person name="Yin H."/>
            <person name="Xiao Y."/>
            <person name="Guo X."/>
            <person name="Xu Y."/>
            <person name="Hu Q."/>
            <person name="Liu H."/>
            <person name="Liu X."/>
        </authorList>
    </citation>
    <scope>NUCLEOTIDE SEQUENCE [LARGE SCALE GENOMIC DNA]</scope>
    <source>
        <strain evidence="8 9">YSK</strain>
    </source>
</reference>